<reference evidence="1" key="1">
    <citation type="submission" date="2021-06" db="EMBL/GenBank/DDBJ databases">
        <authorList>
            <person name="Kallberg Y."/>
            <person name="Tangrot J."/>
            <person name="Rosling A."/>
        </authorList>
    </citation>
    <scope>NUCLEOTIDE SEQUENCE</scope>
    <source>
        <strain evidence="1">MA453B</strain>
    </source>
</reference>
<accession>A0A9N9P4R3</accession>
<evidence type="ECO:0000313" key="2">
    <source>
        <dbReference type="Proteomes" id="UP000789405"/>
    </source>
</evidence>
<keyword evidence="2" id="KW-1185">Reference proteome</keyword>
<organism evidence="1 2">
    <name type="scientific">Dentiscutata erythropus</name>
    <dbReference type="NCBI Taxonomy" id="1348616"/>
    <lineage>
        <taxon>Eukaryota</taxon>
        <taxon>Fungi</taxon>
        <taxon>Fungi incertae sedis</taxon>
        <taxon>Mucoromycota</taxon>
        <taxon>Glomeromycotina</taxon>
        <taxon>Glomeromycetes</taxon>
        <taxon>Diversisporales</taxon>
        <taxon>Gigasporaceae</taxon>
        <taxon>Dentiscutata</taxon>
    </lineage>
</organism>
<comment type="caution">
    <text evidence="1">The sequence shown here is derived from an EMBL/GenBank/DDBJ whole genome shotgun (WGS) entry which is preliminary data.</text>
</comment>
<dbReference type="Proteomes" id="UP000789405">
    <property type="component" value="Unassembled WGS sequence"/>
</dbReference>
<sequence length="128" mass="14616">MAATIPESSTSKNLNTKNALLFNEFININKFGYKSADDEDTFGDETMSYRSGSCDGSNNHNFDNIDMFTLDKMSFERARIFAENKEICYNTFLEKDDEFEVDSEFSTELELTSTLTCNESIELEDDNS</sequence>
<dbReference type="AlphaFoldDB" id="A0A9N9P4R3"/>
<dbReference type="OrthoDB" id="2440697at2759"/>
<feature type="non-terminal residue" evidence="1">
    <location>
        <position position="128"/>
    </location>
</feature>
<dbReference type="EMBL" id="CAJVPY010037997">
    <property type="protein sequence ID" value="CAG8803516.1"/>
    <property type="molecule type" value="Genomic_DNA"/>
</dbReference>
<name>A0A9N9P4R3_9GLOM</name>
<gene>
    <name evidence="1" type="ORF">DERYTH_LOCUS23905</name>
</gene>
<protein>
    <submittedName>
        <fullName evidence="1">15042_t:CDS:1</fullName>
    </submittedName>
</protein>
<evidence type="ECO:0000313" key="1">
    <source>
        <dbReference type="EMBL" id="CAG8803516.1"/>
    </source>
</evidence>
<proteinExistence type="predicted"/>